<reference evidence="2 4" key="1">
    <citation type="submission" date="2019-12" db="EMBL/GenBank/DDBJ databases">
        <title>Genomic-based taxomic classification of the family Erythrobacteraceae.</title>
        <authorList>
            <person name="Xu L."/>
        </authorList>
    </citation>
    <scope>NUCLEOTIDE SEQUENCE [LARGE SCALE GENOMIC DNA]</scope>
    <source>
        <strain evidence="2 4">JCM 16677</strain>
    </source>
</reference>
<name>A0A845ALP9_9SPHN</name>
<sequence length="128" mass="13834">MMQPGVSLTILRMLGAGLALSLMIGEAIRTWGTGRPFPFWFDDYWTGGLLLAGALLMARPTPFRSHVFVVGWAACLGMLFGSFFGKIYDPASANSGNIDLGFLTILIGMAFATAIIGLVWSLWEVSRA</sequence>
<feature type="transmembrane region" description="Helical" evidence="1">
    <location>
        <begin position="100"/>
        <end position="123"/>
    </location>
</feature>
<dbReference type="EMBL" id="WTYE01000001">
    <property type="protein sequence ID" value="MXP33950.1"/>
    <property type="molecule type" value="Genomic_DNA"/>
</dbReference>
<dbReference type="RefSeq" id="WP_160778653.1">
    <property type="nucleotide sequence ID" value="NZ_BAAAZF010000001.1"/>
</dbReference>
<feature type="transmembrane region" description="Helical" evidence="1">
    <location>
        <begin position="37"/>
        <end position="56"/>
    </location>
</feature>
<feature type="transmembrane region" description="Helical" evidence="1">
    <location>
        <begin position="68"/>
        <end position="88"/>
    </location>
</feature>
<evidence type="ECO:0000313" key="3">
    <source>
        <dbReference type="EMBL" id="MXP33950.1"/>
    </source>
</evidence>
<evidence type="ECO:0000313" key="2">
    <source>
        <dbReference type="EMBL" id="MXP31190.1"/>
    </source>
</evidence>
<evidence type="ECO:0000256" key="1">
    <source>
        <dbReference type="SAM" id="Phobius"/>
    </source>
</evidence>
<organism evidence="2 4">
    <name type="scientific">Parerythrobacter jejuensis</name>
    <dbReference type="NCBI Taxonomy" id="795812"/>
    <lineage>
        <taxon>Bacteria</taxon>
        <taxon>Pseudomonadati</taxon>
        <taxon>Pseudomonadota</taxon>
        <taxon>Alphaproteobacteria</taxon>
        <taxon>Sphingomonadales</taxon>
        <taxon>Erythrobacteraceae</taxon>
        <taxon>Parerythrobacter</taxon>
    </lineage>
</organism>
<keyword evidence="1" id="KW-0812">Transmembrane</keyword>
<keyword evidence="4" id="KW-1185">Reference proteome</keyword>
<gene>
    <name evidence="2" type="ORF">GRI94_05045</name>
    <name evidence="3" type="ORF">GRI94_19135</name>
</gene>
<keyword evidence="1" id="KW-0472">Membrane</keyword>
<dbReference type="OrthoDB" id="7410061at2"/>
<evidence type="ECO:0000313" key="4">
    <source>
        <dbReference type="Proteomes" id="UP000446786"/>
    </source>
</evidence>
<dbReference type="AlphaFoldDB" id="A0A845ALP9"/>
<keyword evidence="1" id="KW-1133">Transmembrane helix</keyword>
<accession>A0A845ALP9</accession>
<dbReference type="Proteomes" id="UP000446786">
    <property type="component" value="Unassembled WGS sequence"/>
</dbReference>
<comment type="caution">
    <text evidence="2">The sequence shown here is derived from an EMBL/GenBank/DDBJ whole genome shotgun (WGS) entry which is preliminary data.</text>
</comment>
<proteinExistence type="predicted"/>
<protein>
    <submittedName>
        <fullName evidence="2">Uncharacterized protein</fullName>
    </submittedName>
</protein>
<dbReference type="EMBL" id="WTYE01000001">
    <property type="protein sequence ID" value="MXP31190.1"/>
    <property type="molecule type" value="Genomic_DNA"/>
</dbReference>